<evidence type="ECO:0000313" key="7">
    <source>
        <dbReference type="Proteomes" id="UP000005951"/>
    </source>
</evidence>
<feature type="transmembrane region" description="Helical" evidence="5">
    <location>
        <begin position="50"/>
        <end position="69"/>
    </location>
</feature>
<evidence type="ECO:0000256" key="1">
    <source>
        <dbReference type="ARBA" id="ARBA00022475"/>
    </source>
</evidence>
<dbReference type="PANTHER" id="PTHR36917">
    <property type="entry name" value="INTRACELLULAR SEPTATION PROTEIN A-RELATED"/>
    <property type="match status" value="1"/>
</dbReference>
<dbReference type="Proteomes" id="UP000005951">
    <property type="component" value="Unassembled WGS sequence"/>
</dbReference>
<keyword evidence="3 5" id="KW-1133">Transmembrane helix</keyword>
<dbReference type="RefSeq" id="WP_005260672.1">
    <property type="nucleotide sequence ID" value="NZ_AJYC02000075.1"/>
</dbReference>
<keyword evidence="4 5" id="KW-0472">Membrane</keyword>
<dbReference type="EMBL" id="AJYC02000075">
    <property type="protein sequence ID" value="EKT79920.1"/>
    <property type="molecule type" value="Genomic_DNA"/>
</dbReference>
<reference evidence="6 7" key="1">
    <citation type="journal article" date="2013" name="Genome Announc.">
        <title>Draft Genome Sequence of Rhodococcus opacus Strain M213 Shows a Diverse Catabolic Potential.</title>
        <authorList>
            <person name="Pathak A."/>
            <person name="Green S.J."/>
            <person name="Ogram A."/>
            <person name="Chauhan A."/>
        </authorList>
    </citation>
    <scope>NUCLEOTIDE SEQUENCE [LARGE SCALE GENOMIC DNA]</scope>
    <source>
        <strain evidence="6 7">M213</strain>
    </source>
</reference>
<name>K8XS72_RHOOP</name>
<evidence type="ECO:0000256" key="2">
    <source>
        <dbReference type="ARBA" id="ARBA00022692"/>
    </source>
</evidence>
<sequence length="168" mass="18644">MWRAAYNIAVVIAFFTVYKTTDIFAATIVVMSAVGLEVAWTLVRSRRVDRLQWAGLGLVLVLGGSTLLFRNDLFIKLRPTGVYWLIAAAFVSLTSVCGRYPVQLLLGRWVNAPEHLWARVSRTWIVALFAIGSANLAVAYSFPTDTWVNWRVFVAPGLLLGLALVVCL</sequence>
<feature type="transmembrane region" description="Helical" evidence="5">
    <location>
        <begin position="123"/>
        <end position="142"/>
    </location>
</feature>
<dbReference type="Pfam" id="PF04279">
    <property type="entry name" value="IspA"/>
    <property type="match status" value="1"/>
</dbReference>
<proteinExistence type="predicted"/>
<feature type="transmembrane region" description="Helical" evidence="5">
    <location>
        <begin position="81"/>
        <end position="102"/>
    </location>
</feature>
<dbReference type="AlphaFoldDB" id="K8XS72"/>
<evidence type="ECO:0000313" key="6">
    <source>
        <dbReference type="EMBL" id="EKT79920.1"/>
    </source>
</evidence>
<dbReference type="InterPro" id="IPR006008">
    <property type="entry name" value="YciB"/>
</dbReference>
<keyword evidence="2 5" id="KW-0812">Transmembrane</keyword>
<dbReference type="GO" id="GO:0005886">
    <property type="term" value="C:plasma membrane"/>
    <property type="evidence" value="ECO:0007669"/>
    <property type="project" value="TreeGrafter"/>
</dbReference>
<keyword evidence="1" id="KW-1003">Cell membrane</keyword>
<evidence type="ECO:0000256" key="4">
    <source>
        <dbReference type="ARBA" id="ARBA00023136"/>
    </source>
</evidence>
<comment type="caution">
    <text evidence="6">The sequence shown here is derived from an EMBL/GenBank/DDBJ whole genome shotgun (WGS) entry which is preliminary data.</text>
</comment>
<organism evidence="6 7">
    <name type="scientific">Rhodococcus opacus M213</name>
    <dbReference type="NCBI Taxonomy" id="1129896"/>
    <lineage>
        <taxon>Bacteria</taxon>
        <taxon>Bacillati</taxon>
        <taxon>Actinomycetota</taxon>
        <taxon>Actinomycetes</taxon>
        <taxon>Mycobacteriales</taxon>
        <taxon>Nocardiaceae</taxon>
        <taxon>Rhodococcus</taxon>
    </lineage>
</organism>
<evidence type="ECO:0000256" key="5">
    <source>
        <dbReference type="SAM" id="Phobius"/>
    </source>
</evidence>
<protein>
    <submittedName>
        <fullName evidence="6">Putative intracellular septation protein</fullName>
    </submittedName>
</protein>
<accession>K8XS72</accession>
<gene>
    <name evidence="6" type="ORF">WSS_A25135</name>
</gene>
<feature type="transmembrane region" description="Helical" evidence="5">
    <location>
        <begin position="148"/>
        <end position="167"/>
    </location>
</feature>
<dbReference type="PANTHER" id="PTHR36917:SF1">
    <property type="entry name" value="INNER MEMBRANE-SPANNING PROTEIN YCIB"/>
    <property type="match status" value="1"/>
</dbReference>
<evidence type="ECO:0000256" key="3">
    <source>
        <dbReference type="ARBA" id="ARBA00022989"/>
    </source>
</evidence>